<dbReference type="RefSeq" id="WP_107958100.1">
    <property type="nucleotide sequence ID" value="NZ_CP066701.1"/>
</dbReference>
<reference evidence="8 9" key="1">
    <citation type="submission" date="2020-12" db="EMBL/GenBank/DDBJ databases">
        <title>Taxonomic evaluation of the Bacillus sporothermodurans group of bacteria based on whole genome sequences.</title>
        <authorList>
            <person name="Fiedler G."/>
            <person name="Herbstmann A.-D."/>
            <person name="Doll E."/>
            <person name="Wenning M."/>
            <person name="Brinks E."/>
            <person name="Kabisch J."/>
            <person name="Breitenwieser F."/>
            <person name="Lappann M."/>
            <person name="Boehnlein C."/>
            <person name="Franz C."/>
        </authorList>
    </citation>
    <scope>NUCLEOTIDE SEQUENCE [LARGE SCALE GENOMIC DNA]</scope>
    <source>
        <strain evidence="8 9">DSM 10599</strain>
    </source>
</reference>
<dbReference type="PANTHER" id="PTHR37316">
    <property type="entry name" value="TEICHOIC ACID GLYCEROL-PHOSPHATE PRIMASE"/>
    <property type="match status" value="1"/>
</dbReference>
<dbReference type="GO" id="GO:0047355">
    <property type="term" value="F:CDP-glycerol glycerophosphotransferase activity"/>
    <property type="evidence" value="ECO:0007669"/>
    <property type="project" value="InterPro"/>
</dbReference>
<evidence type="ECO:0000256" key="1">
    <source>
        <dbReference type="ARBA" id="ARBA00004202"/>
    </source>
</evidence>
<organism evidence="8 9">
    <name type="scientific">Heyndrickxia sporothermodurans</name>
    <dbReference type="NCBI Taxonomy" id="46224"/>
    <lineage>
        <taxon>Bacteria</taxon>
        <taxon>Bacillati</taxon>
        <taxon>Bacillota</taxon>
        <taxon>Bacilli</taxon>
        <taxon>Bacillales</taxon>
        <taxon>Bacillaceae</taxon>
        <taxon>Heyndrickxia</taxon>
    </lineage>
</organism>
<comment type="similarity">
    <text evidence="2">Belongs to the CDP-glycerol glycerophosphotransferase family.</text>
</comment>
<evidence type="ECO:0000313" key="9">
    <source>
        <dbReference type="Proteomes" id="UP000595512"/>
    </source>
</evidence>
<dbReference type="SUPFAM" id="SSF53756">
    <property type="entry name" value="UDP-Glycosyltransferase/glycogen phosphorylase"/>
    <property type="match status" value="2"/>
</dbReference>
<evidence type="ECO:0000256" key="3">
    <source>
        <dbReference type="ARBA" id="ARBA00022475"/>
    </source>
</evidence>
<dbReference type="PANTHER" id="PTHR37316:SF3">
    <property type="entry name" value="TEICHOIC ACID GLYCEROL-PHOSPHATE TRANSFERASE"/>
    <property type="match status" value="1"/>
</dbReference>
<keyword evidence="6" id="KW-0472">Membrane</keyword>
<dbReference type="Pfam" id="PF04464">
    <property type="entry name" value="Glyphos_transf"/>
    <property type="match status" value="1"/>
</dbReference>
<keyword evidence="3" id="KW-1003">Cell membrane</keyword>
<feature type="domain" description="Glycosyl transferase family 1" evidence="7">
    <location>
        <begin position="657"/>
        <end position="799"/>
    </location>
</feature>
<evidence type="ECO:0000259" key="7">
    <source>
        <dbReference type="Pfam" id="PF00534"/>
    </source>
</evidence>
<evidence type="ECO:0000256" key="5">
    <source>
        <dbReference type="ARBA" id="ARBA00022944"/>
    </source>
</evidence>
<evidence type="ECO:0000256" key="4">
    <source>
        <dbReference type="ARBA" id="ARBA00022679"/>
    </source>
</evidence>
<protein>
    <submittedName>
        <fullName evidence="8">CDP-glycerol glycerophosphotransferase family protein</fullName>
    </submittedName>
</protein>
<evidence type="ECO:0000256" key="2">
    <source>
        <dbReference type="ARBA" id="ARBA00010488"/>
    </source>
</evidence>
<dbReference type="EMBL" id="CP066701">
    <property type="protein sequence ID" value="QQX23634.1"/>
    <property type="molecule type" value="Genomic_DNA"/>
</dbReference>
<comment type="subcellular location">
    <subcellularLocation>
        <location evidence="1">Cell membrane</location>
        <topology evidence="1">Peripheral membrane protein</topology>
    </subcellularLocation>
</comment>
<evidence type="ECO:0000313" key="8">
    <source>
        <dbReference type="EMBL" id="QQX23634.1"/>
    </source>
</evidence>
<gene>
    <name evidence="8" type="ORF">JGZ69_11890</name>
</gene>
<dbReference type="InterPro" id="IPR051612">
    <property type="entry name" value="Teichoic_Acid_Biosynth"/>
</dbReference>
<accession>A0AB37H5K7</accession>
<dbReference type="KEGG" id="hspo:JGZ69_11890"/>
<dbReference type="Pfam" id="PF00534">
    <property type="entry name" value="Glycos_transf_1"/>
    <property type="match status" value="1"/>
</dbReference>
<dbReference type="GO" id="GO:0016757">
    <property type="term" value="F:glycosyltransferase activity"/>
    <property type="evidence" value="ECO:0007669"/>
    <property type="project" value="InterPro"/>
</dbReference>
<dbReference type="AlphaFoldDB" id="A0AB37H5K7"/>
<dbReference type="GO" id="GO:0019350">
    <property type="term" value="P:teichoic acid biosynthetic process"/>
    <property type="evidence" value="ECO:0007669"/>
    <property type="project" value="UniProtKB-KW"/>
</dbReference>
<dbReference type="InterPro" id="IPR007554">
    <property type="entry name" value="Glycerophosphate_synth"/>
</dbReference>
<dbReference type="Proteomes" id="UP000595512">
    <property type="component" value="Chromosome"/>
</dbReference>
<dbReference type="Gene3D" id="3.40.50.11820">
    <property type="match status" value="1"/>
</dbReference>
<dbReference type="InterPro" id="IPR001296">
    <property type="entry name" value="Glyco_trans_1"/>
</dbReference>
<dbReference type="GO" id="GO:0005886">
    <property type="term" value="C:plasma membrane"/>
    <property type="evidence" value="ECO:0007669"/>
    <property type="project" value="UniProtKB-SubCell"/>
</dbReference>
<evidence type="ECO:0000256" key="6">
    <source>
        <dbReference type="ARBA" id="ARBA00023136"/>
    </source>
</evidence>
<dbReference type="GO" id="GO:0005524">
    <property type="term" value="F:ATP binding"/>
    <property type="evidence" value="ECO:0007669"/>
    <property type="project" value="UniProtKB-KW"/>
</dbReference>
<sequence length="822" mass="95460">MLKKSLKKAKNLFGKNFRKQTIYTNYIEKKAINDKMIFYESYHGESMTGNPYAVFSYLIDHPAFKDFQHIWAIKDKAAIHEEFTHFPNVEYVIYQSIPYVKRLATAKYLINDTTFPSYFLKRKGQIYVNTWHGTPLKTMGLDIKKKGFAEHKNIQRNFLCADYLVSPNEFTYKKLLKSHAIYSIYNGKVLDTGYPRVDLMFHADKELVRKKLSIPSKKKVILYAPTWRGTLGAEVNESDRLLKDVQTIQQSVGPEYIVLLKSHYYAQQYFKHKGMDRNCIPNKIDSNELLSIVDLLITDYSSIFFEFLPTKRPVLFYAYDEEDYMEKRGTYIPLDQLPGPVCRTIDGVIDRIQHIESVKEQFKPVYQRFIEQFCYHDDGHATERFVNAVFYEKIQEKYLIRTATNKTKILIYGGGFLNNGITASITNLLKSIDYDLYDVTLIDYGNQKEEKIHNLNKIDKNVHIIYRVGSWNATIAERLRHLLFLQNGAYTPYMKRVMPAKMYQREMERMVGLAKFDIGIDFSGYSPFWSLLFAFGDFKRKSIFLHSDMRKEIDKKVNKKYPHRKNLQVIFSLYNFYDKVLSVSKLTHEQNKQNLMRFIKEASRKMDYVINTIDYKNILAKKEDYQYEFAMETDLSLKGLASTAPAFPMPSTSNINFITIGRLGPEKDHAKLIDAFSVIASANKNARLYIVGDGALRDVLKEKVKKLQLQDKIIFTGQIDNPYTLLNLCDCFVLSSNQEGQPMVLLEALVLGKPVIVTDIPGSRSVVEGGYGLIVENSIDGLVKGMNDYLEGKRINEQAFDYEAYLNDAINMFYEKVCRIEK</sequence>
<keyword evidence="5" id="KW-0777">Teichoic acid biosynthesis</keyword>
<dbReference type="InterPro" id="IPR043149">
    <property type="entry name" value="TagF_N"/>
</dbReference>
<keyword evidence="4" id="KW-0808">Transferase</keyword>
<dbReference type="InterPro" id="IPR043148">
    <property type="entry name" value="TagF_C"/>
</dbReference>
<dbReference type="GO" id="GO:0008771">
    <property type="term" value="F:[citrate (pro-3S)-lyase] ligase activity"/>
    <property type="evidence" value="ECO:0007669"/>
    <property type="project" value="InterPro"/>
</dbReference>
<dbReference type="Gene3D" id="3.40.50.2000">
    <property type="entry name" value="Glycogen Phosphorylase B"/>
    <property type="match status" value="2"/>
</dbReference>
<dbReference type="CDD" id="cd03811">
    <property type="entry name" value="GT4_GT28_WabH-like"/>
    <property type="match status" value="1"/>
</dbReference>
<dbReference type="Gene3D" id="3.40.50.12580">
    <property type="match status" value="1"/>
</dbReference>
<name>A0AB37H5K7_9BACI</name>
<proteinExistence type="inferred from homology"/>